<proteinExistence type="predicted"/>
<dbReference type="SMART" id="SM00225">
    <property type="entry name" value="BTB"/>
    <property type="match status" value="1"/>
</dbReference>
<evidence type="ECO:0000259" key="1">
    <source>
        <dbReference type="PROSITE" id="PS50097"/>
    </source>
</evidence>
<dbReference type="Gene3D" id="3.30.710.10">
    <property type="entry name" value="Potassium Channel Kv1.1, Chain A"/>
    <property type="match status" value="1"/>
</dbReference>
<evidence type="ECO:0000313" key="2">
    <source>
        <dbReference type="EMBL" id="OJT03249.1"/>
    </source>
</evidence>
<evidence type="ECO:0000313" key="3">
    <source>
        <dbReference type="Proteomes" id="UP000184267"/>
    </source>
</evidence>
<dbReference type="CDD" id="cd18186">
    <property type="entry name" value="BTB_POZ_ZBTB_KLHL-like"/>
    <property type="match status" value="1"/>
</dbReference>
<dbReference type="Pfam" id="PF00651">
    <property type="entry name" value="BTB"/>
    <property type="match status" value="1"/>
</dbReference>
<dbReference type="OMA" id="GYLTEMS"/>
<accession>A0A1M2V6L7</accession>
<feature type="domain" description="BTB" evidence="1">
    <location>
        <begin position="34"/>
        <end position="111"/>
    </location>
</feature>
<dbReference type="Proteomes" id="UP000184267">
    <property type="component" value="Unassembled WGS sequence"/>
</dbReference>
<dbReference type="InterPro" id="IPR000210">
    <property type="entry name" value="BTB/POZ_dom"/>
</dbReference>
<reference evidence="2 3" key="1">
    <citation type="submission" date="2016-10" db="EMBL/GenBank/DDBJ databases">
        <title>Genome sequence of the basidiomycete white-rot fungus Trametes pubescens.</title>
        <authorList>
            <person name="Makela M.R."/>
            <person name="Granchi Z."/>
            <person name="Peng M."/>
            <person name="De Vries R.P."/>
            <person name="Grigoriev I."/>
            <person name="Riley R."/>
            <person name="Hilden K."/>
        </authorList>
    </citation>
    <scope>NUCLEOTIDE SEQUENCE [LARGE SCALE GENOMIC DNA]</scope>
    <source>
        <strain evidence="2 3">FBCC735</strain>
    </source>
</reference>
<dbReference type="PROSITE" id="PS50097">
    <property type="entry name" value="BTB"/>
    <property type="match status" value="1"/>
</dbReference>
<dbReference type="AlphaFoldDB" id="A0A1M2V6L7"/>
<organism evidence="2 3">
    <name type="scientific">Trametes pubescens</name>
    <name type="common">White-rot fungus</name>
    <dbReference type="NCBI Taxonomy" id="154538"/>
    <lineage>
        <taxon>Eukaryota</taxon>
        <taxon>Fungi</taxon>
        <taxon>Dikarya</taxon>
        <taxon>Basidiomycota</taxon>
        <taxon>Agaricomycotina</taxon>
        <taxon>Agaricomycetes</taxon>
        <taxon>Polyporales</taxon>
        <taxon>Polyporaceae</taxon>
        <taxon>Trametes</taxon>
    </lineage>
</organism>
<dbReference type="OrthoDB" id="2750681at2759"/>
<dbReference type="EMBL" id="MNAD01001621">
    <property type="protein sequence ID" value="OJT03249.1"/>
    <property type="molecule type" value="Genomic_DNA"/>
</dbReference>
<dbReference type="InterPro" id="IPR011333">
    <property type="entry name" value="SKP1/BTB/POZ_sf"/>
</dbReference>
<keyword evidence="3" id="KW-1185">Reference proteome</keyword>
<gene>
    <name evidence="2" type="ORF">TRAPUB_6154</name>
</gene>
<protein>
    <recommendedName>
        <fullName evidence="1">BTB domain-containing protein</fullName>
    </recommendedName>
</protein>
<dbReference type="STRING" id="154538.A0A1M2V6L7"/>
<dbReference type="SUPFAM" id="SSF54695">
    <property type="entry name" value="POZ domain"/>
    <property type="match status" value="1"/>
</dbReference>
<name>A0A1M2V6L7_TRAPU</name>
<comment type="caution">
    <text evidence="2">The sequence shown here is derived from an EMBL/GenBank/DDBJ whole genome shotgun (WGS) entry which is preliminary data.</text>
</comment>
<sequence>MALETPALNSPQTAADGIDVSLGSVKQDPDLWFEDGSIVVVAENTGFRVHKLLLSHLSPVFRDVFAVPQPIAVDSSRSVVQSSPVVHVSDDVYDMKCLLRAIYDGRGYLTEMSPYIPFTVISALMRLGHKYEIKAVVDDAAHHLEGYFTTDFRTWLQYCSQDADATFDFTEDEEGADLFEAVNLARLTSKHAILPLALYKCCQRDLAEIMFGIERQAGAVVRLSKDDVERCVRARERLLRESCQMAGTIARATCAPRRCMTPRVCPRQLERLREIFTSMLAELVNTLPLSGLREQLEELTVLPEWTQLCYECRDDLVSQHKLKQQETWGKLLEILDLDGDELGIEWAGPWPSWNTEMF</sequence>